<reference evidence="3 4" key="1">
    <citation type="journal article" date="2017" name="Chemistry">
        <title>Isolation, Biosynthesis and Chemical Modifications of Rubterolones A-F: Rare Tropolone Alkaloids from Actinomadura sp. 5-2.</title>
        <authorList>
            <person name="Guo H."/>
            <person name="Benndorf R."/>
            <person name="Leichnitz D."/>
            <person name="Klassen J.L."/>
            <person name="Vollmers J."/>
            <person name="Gorls H."/>
            <person name="Steinacker M."/>
            <person name="Weigel C."/>
            <person name="Dahse H.M."/>
            <person name="Kaster A.K."/>
            <person name="de Beer Z.W."/>
            <person name="Poulsen M."/>
            <person name="Beemelmanns C."/>
        </authorList>
    </citation>
    <scope>NUCLEOTIDE SEQUENCE [LARGE SCALE GENOMIC DNA]</scope>
    <source>
        <strain evidence="3 4">5-2</strain>
    </source>
</reference>
<dbReference type="EMBL" id="MTBP01000001">
    <property type="protein sequence ID" value="POM27804.1"/>
    <property type="molecule type" value="Genomic_DNA"/>
</dbReference>
<dbReference type="InterPro" id="IPR011009">
    <property type="entry name" value="Kinase-like_dom_sf"/>
</dbReference>
<organism evidence="3 4">
    <name type="scientific">Actinomadura rubteroloni</name>
    <dbReference type="NCBI Taxonomy" id="1926885"/>
    <lineage>
        <taxon>Bacteria</taxon>
        <taxon>Bacillati</taxon>
        <taxon>Actinomycetota</taxon>
        <taxon>Actinomycetes</taxon>
        <taxon>Streptosporangiales</taxon>
        <taxon>Thermomonosporaceae</taxon>
        <taxon>Actinomadura</taxon>
    </lineage>
</organism>
<keyword evidence="4" id="KW-1185">Reference proteome</keyword>
<keyword evidence="2" id="KW-0812">Transmembrane</keyword>
<feature type="region of interest" description="Disordered" evidence="1">
    <location>
        <begin position="294"/>
        <end position="327"/>
    </location>
</feature>
<feature type="transmembrane region" description="Helical" evidence="2">
    <location>
        <begin position="334"/>
        <end position="354"/>
    </location>
</feature>
<keyword evidence="2" id="KW-1133">Transmembrane helix</keyword>
<name>A0A2P4US11_9ACTN</name>
<dbReference type="Proteomes" id="UP000242367">
    <property type="component" value="Unassembled WGS sequence"/>
</dbReference>
<dbReference type="RefSeq" id="WP_103562578.1">
    <property type="nucleotide sequence ID" value="NZ_MTBP01000001.1"/>
</dbReference>
<evidence type="ECO:0000256" key="1">
    <source>
        <dbReference type="SAM" id="MobiDB-lite"/>
    </source>
</evidence>
<evidence type="ECO:0000313" key="4">
    <source>
        <dbReference type="Proteomes" id="UP000242367"/>
    </source>
</evidence>
<comment type="caution">
    <text evidence="3">The sequence shown here is derived from an EMBL/GenBank/DDBJ whole genome shotgun (WGS) entry which is preliminary data.</text>
</comment>
<dbReference type="AlphaFoldDB" id="A0A2P4US11"/>
<feature type="compositionally biased region" description="Basic and acidic residues" evidence="1">
    <location>
        <begin position="294"/>
        <end position="304"/>
    </location>
</feature>
<sequence>MPVEQTLVLQKSFGQPGRVRLAFEPDGPEYEDALFSHRHGRTEGRPSLLKVAVSPAGARVLRREAEVFDRVGGRHACFGALLGFRTAEDPVCLLVTRRGLPIARLDPAPRLDAVQLARAARDLFGALAALEEHGFAHRAVSPESVFWDGRRVELQELGHVQPLGPGAALAGSALATPTGLPASEMPDVQAAARVIHRLATGRHHGGPPDALLADLARIDPALAAVLAPALHAGPGPLVPPAAIAAQLVETAPRPAPARTAPEAQPAPGRRPAAPGDRDHAFRSEFRELRRQQREFRRRTAERTPSRRPRTALDAFPPPTAAPRPAPAGDGASPALFVFAGAIVLVLIIVVVLMVR</sequence>
<protein>
    <recommendedName>
        <fullName evidence="5">Protein kinase domain-containing protein</fullName>
    </recommendedName>
</protein>
<feature type="compositionally biased region" description="Pro residues" evidence="1">
    <location>
        <begin position="315"/>
        <end position="325"/>
    </location>
</feature>
<proteinExistence type="predicted"/>
<feature type="compositionally biased region" description="Low complexity" evidence="1">
    <location>
        <begin position="251"/>
        <end position="274"/>
    </location>
</feature>
<keyword evidence="2" id="KW-0472">Membrane</keyword>
<gene>
    <name evidence="3" type="ORF">BTM25_22260</name>
</gene>
<evidence type="ECO:0000256" key="2">
    <source>
        <dbReference type="SAM" id="Phobius"/>
    </source>
</evidence>
<evidence type="ECO:0008006" key="5">
    <source>
        <dbReference type="Google" id="ProtNLM"/>
    </source>
</evidence>
<accession>A0A2P4US11</accession>
<evidence type="ECO:0000313" key="3">
    <source>
        <dbReference type="EMBL" id="POM27804.1"/>
    </source>
</evidence>
<dbReference type="SUPFAM" id="SSF56112">
    <property type="entry name" value="Protein kinase-like (PK-like)"/>
    <property type="match status" value="1"/>
</dbReference>
<feature type="region of interest" description="Disordered" evidence="1">
    <location>
        <begin position="251"/>
        <end position="278"/>
    </location>
</feature>